<feature type="chain" id="PRO_5044814734" description="Putative GTP diphosphokinase RSH1, chloroplastic" evidence="6">
    <location>
        <begin position="33"/>
        <end position="1019"/>
    </location>
</feature>
<dbReference type="PROSITE" id="PS51831">
    <property type="entry name" value="HD"/>
    <property type="match status" value="1"/>
</dbReference>
<dbReference type="InterPro" id="IPR004095">
    <property type="entry name" value="TGS"/>
</dbReference>
<evidence type="ECO:0000256" key="5">
    <source>
        <dbReference type="ARBA" id="ARBA00082153"/>
    </source>
</evidence>
<dbReference type="NCBIfam" id="TIGR00691">
    <property type="entry name" value="spoT_relA"/>
    <property type="match status" value="1"/>
</dbReference>
<dbReference type="SUPFAM" id="SSF109604">
    <property type="entry name" value="HD-domain/PDEase-like"/>
    <property type="match status" value="1"/>
</dbReference>
<feature type="signal peptide" evidence="6">
    <location>
        <begin position="1"/>
        <end position="32"/>
    </location>
</feature>
<dbReference type="CDD" id="cd05399">
    <property type="entry name" value="NT_Rel-Spo_like"/>
    <property type="match status" value="1"/>
</dbReference>
<evidence type="ECO:0000256" key="2">
    <source>
        <dbReference type="ARBA" id="ARBA00013251"/>
    </source>
</evidence>
<dbReference type="Gene3D" id="1.10.3210.10">
    <property type="entry name" value="Hypothetical protein af1432"/>
    <property type="match status" value="1"/>
</dbReference>
<dbReference type="InterPro" id="IPR002912">
    <property type="entry name" value="ACT_dom"/>
</dbReference>
<dbReference type="PANTHER" id="PTHR43061">
    <property type="entry name" value="GTP DIPHOSPHOKINASE RSH1, CHLOROPLASTIC-RELATED"/>
    <property type="match status" value="1"/>
</dbReference>
<evidence type="ECO:0000259" key="8">
    <source>
        <dbReference type="PROSITE" id="PS51880"/>
    </source>
</evidence>
<dbReference type="FunFam" id="3.10.20.30:FF:000002">
    <property type="entry name" value="GTP pyrophosphokinase (RelA/SpoT)"/>
    <property type="match status" value="1"/>
</dbReference>
<dbReference type="AlphaFoldDB" id="A0ABD3NVA0"/>
<dbReference type="Pfam" id="PF04607">
    <property type="entry name" value="RelA_SpoT"/>
    <property type="match status" value="1"/>
</dbReference>
<name>A0ABD3NVA0_9STRA</name>
<dbReference type="Proteomes" id="UP001530400">
    <property type="component" value="Unassembled WGS sequence"/>
</dbReference>
<dbReference type="InterPro" id="IPR006674">
    <property type="entry name" value="HD_domain"/>
</dbReference>
<dbReference type="InterPro" id="IPR043519">
    <property type="entry name" value="NT_sf"/>
</dbReference>
<dbReference type="InterPro" id="IPR003607">
    <property type="entry name" value="HD/PDEase_dom"/>
</dbReference>
<evidence type="ECO:0000256" key="1">
    <source>
        <dbReference type="ARBA" id="ARBA00007476"/>
    </source>
</evidence>
<proteinExistence type="inferred from homology"/>
<dbReference type="Pfam" id="PF13328">
    <property type="entry name" value="HD_4"/>
    <property type="match status" value="1"/>
</dbReference>
<dbReference type="SUPFAM" id="SSF81271">
    <property type="entry name" value="TGS-like"/>
    <property type="match status" value="1"/>
</dbReference>
<dbReference type="EC" id="2.7.6.5" evidence="2"/>
<evidence type="ECO:0000313" key="10">
    <source>
        <dbReference type="Proteomes" id="UP001530400"/>
    </source>
</evidence>
<dbReference type="CDD" id="cd00077">
    <property type="entry name" value="HDc"/>
    <property type="match status" value="1"/>
</dbReference>
<evidence type="ECO:0000256" key="3">
    <source>
        <dbReference type="ARBA" id="ARBA00070102"/>
    </source>
</evidence>
<evidence type="ECO:0000256" key="4">
    <source>
        <dbReference type="ARBA" id="ARBA00075768"/>
    </source>
</evidence>
<dbReference type="InterPro" id="IPR007685">
    <property type="entry name" value="RelA_SpoT"/>
</dbReference>
<dbReference type="GO" id="GO:0008728">
    <property type="term" value="F:GTP diphosphokinase activity"/>
    <property type="evidence" value="ECO:0007669"/>
    <property type="project" value="UniProtKB-EC"/>
</dbReference>
<feature type="domain" description="HD" evidence="7">
    <location>
        <begin position="241"/>
        <end position="343"/>
    </location>
</feature>
<dbReference type="InterPro" id="IPR004811">
    <property type="entry name" value="RelA/Spo_fam"/>
</dbReference>
<evidence type="ECO:0000313" key="9">
    <source>
        <dbReference type="EMBL" id="KAL3777885.1"/>
    </source>
</evidence>
<dbReference type="Pfam" id="PF13291">
    <property type="entry name" value="ACT_4"/>
    <property type="match status" value="1"/>
</dbReference>
<accession>A0ABD3NVA0</accession>
<dbReference type="Gene3D" id="3.30.460.10">
    <property type="entry name" value="Beta Polymerase, domain 2"/>
    <property type="match status" value="1"/>
</dbReference>
<reference evidence="9 10" key="1">
    <citation type="submission" date="2024-10" db="EMBL/GenBank/DDBJ databases">
        <title>Updated reference genomes for cyclostephanoid diatoms.</title>
        <authorList>
            <person name="Roberts W.R."/>
            <person name="Alverson A.J."/>
        </authorList>
    </citation>
    <scope>NUCLEOTIDE SEQUENCE [LARGE SCALE GENOMIC DNA]</scope>
    <source>
        <strain evidence="9 10">AJA010-31</strain>
    </source>
</reference>
<dbReference type="EMBL" id="JALLPJ020001021">
    <property type="protein sequence ID" value="KAL3777885.1"/>
    <property type="molecule type" value="Genomic_DNA"/>
</dbReference>
<dbReference type="SMART" id="SM00954">
    <property type="entry name" value="RelA_SpoT"/>
    <property type="match status" value="1"/>
</dbReference>
<dbReference type="PROSITE" id="PS51880">
    <property type="entry name" value="TGS"/>
    <property type="match status" value="1"/>
</dbReference>
<organism evidence="9 10">
    <name type="scientific">Cyclotella atomus</name>
    <dbReference type="NCBI Taxonomy" id="382360"/>
    <lineage>
        <taxon>Eukaryota</taxon>
        <taxon>Sar</taxon>
        <taxon>Stramenopiles</taxon>
        <taxon>Ochrophyta</taxon>
        <taxon>Bacillariophyta</taxon>
        <taxon>Coscinodiscophyceae</taxon>
        <taxon>Thalassiosirophycidae</taxon>
        <taxon>Stephanodiscales</taxon>
        <taxon>Stephanodiscaceae</taxon>
        <taxon>Cyclotella</taxon>
    </lineage>
</organism>
<sequence length="1019" mass="115799">MHSNQPHHWKRRHFSTFTLSLALAATNKQSSAFSNPTSFASRQFPHITSTLLRDDIGYYQPPYNSSNDYTDDFNIRQESEDAFTTDATYTLFDQDTLFSINEQSQNHQPPLPRGFTYEEYYTDPEISGSIIADASSSSTTSTSSDLCAPEINKWTTLMTSGTNAAIHRPGPAMTLQEGMEILYNDLKDLASHDYQMIEGYWDDLLPTVSYLGSYKAERIKQALRVAYRAHLGQMRKSGEPFVIHPVEVALLLSGMKMDAETVMAGLLHDTVEDTDLTFEQVEAMFGKEVRNIVEGETKVSKLPKLAFAEYADEQAENLRQMFIAMTDDYRIIIVKLADRLHNMRTLKHMKPEKQKKISRETLDIFAPLAHRMGIWQFKSELEDIAFQYLYPDEYTLLNQRLLQRQSKIVDTLDNSISVLKKTLSNDPTMRTQDVDIEVVGRTKELYSLWLKMEMKHDRNLDNISDLVALRVILTPGKKDGEDLGADSGVWLCYHVLGLVQHLPGFQPVPTKVKDYISFPKVNGYQSLHTALMYKGQSVEVQIRTQYMHQVAEYGMASHWAYKDEKQRSKSMELYNTPWLSSIKEWQQDTVNSRDFVDCVRRELLGKRVFVFLRNGKILNLARGATAVDAAFAIHTEVGLQMHGVEINGKPVPINYELKNGDVVSILTAEGAVPSTEWMRFAKSRSTRSKLRQYFRTRQMESYRSSGEMRLFSYLDQRRQSIIEHSYLNNLVDVPQTVEEIAMYLPGRSHYFDVNELLTDIGKSRDADFLRSKVSKIFLIPLALLKTLDESTFSNITRTLYANQLSSKAKSDGKSNLSYADVLTGMNVDDFELAYSDNVCQCCLPVRGDAIIGTRTTSLGSSTTVHRLECPYAQEVLNKAKAAPINDAAGDSTVERRSKSKLAFKKAMRPESDEYPVQLMWPTFEDEDTWEDGNSETFLTEVVVVANDRKLLLADCGVVASTNSEILKTGSSSTSEHCVLEFLVRVRDLDDLQLLMDKLLEVNSVMSVERRFGSVLLDTM</sequence>
<dbReference type="FunFam" id="1.10.3210.10:FF:000001">
    <property type="entry name" value="GTP pyrophosphokinase RelA"/>
    <property type="match status" value="1"/>
</dbReference>
<protein>
    <recommendedName>
        <fullName evidence="3">Putative GTP diphosphokinase RSH1, chloroplastic</fullName>
        <ecNumber evidence="2">2.7.6.5</ecNumber>
    </recommendedName>
    <alternativeName>
        <fullName evidence="4">RelA/SpoT homolog 1</fullName>
    </alternativeName>
    <alternativeName>
        <fullName evidence="5">ppGpp synthetase RSH1</fullName>
    </alternativeName>
</protein>
<keyword evidence="10" id="KW-1185">Reference proteome</keyword>
<dbReference type="Gene3D" id="3.10.20.30">
    <property type="match status" value="1"/>
</dbReference>
<dbReference type="SUPFAM" id="SSF81301">
    <property type="entry name" value="Nucleotidyltransferase"/>
    <property type="match status" value="1"/>
</dbReference>
<gene>
    <name evidence="9" type="ORF">ACHAWO_001512</name>
</gene>
<comment type="caution">
    <text evidence="9">The sequence shown here is derived from an EMBL/GenBank/DDBJ whole genome shotgun (WGS) entry which is preliminary data.</text>
</comment>
<dbReference type="PANTHER" id="PTHR43061:SF1">
    <property type="entry name" value="GTP DIPHOSPHOKINASE RSH1, CHLOROPLASTIC-RELATED"/>
    <property type="match status" value="1"/>
</dbReference>
<feature type="domain" description="TGS" evidence="8">
    <location>
        <begin position="606"/>
        <end position="667"/>
    </location>
</feature>
<dbReference type="Gene3D" id="3.30.70.260">
    <property type="match status" value="1"/>
</dbReference>
<evidence type="ECO:0000259" key="7">
    <source>
        <dbReference type="PROSITE" id="PS51831"/>
    </source>
</evidence>
<dbReference type="Pfam" id="PF02824">
    <property type="entry name" value="TGS"/>
    <property type="match status" value="1"/>
</dbReference>
<comment type="similarity">
    <text evidence="1">Belongs to the RelA/SpoT family.</text>
</comment>
<dbReference type="SMART" id="SM00471">
    <property type="entry name" value="HDc"/>
    <property type="match status" value="1"/>
</dbReference>
<evidence type="ECO:0000256" key="6">
    <source>
        <dbReference type="SAM" id="SignalP"/>
    </source>
</evidence>
<keyword evidence="6" id="KW-0732">Signal</keyword>
<dbReference type="InterPro" id="IPR012676">
    <property type="entry name" value="TGS-like"/>
</dbReference>
<dbReference type="InterPro" id="IPR012675">
    <property type="entry name" value="Beta-grasp_dom_sf"/>
</dbReference>